<dbReference type="PANTHER" id="PTHR14136">
    <property type="entry name" value="BTB_POZ DOMAIN-CONTAINING PROTEIN KCTD9"/>
    <property type="match status" value="1"/>
</dbReference>
<dbReference type="InterPro" id="IPR051082">
    <property type="entry name" value="Pentapeptide-BTB/POZ_domain"/>
</dbReference>
<evidence type="ECO:0000313" key="2">
    <source>
        <dbReference type="Proteomes" id="UP000239001"/>
    </source>
</evidence>
<keyword evidence="2" id="KW-1185">Reference proteome</keyword>
<evidence type="ECO:0000313" key="1">
    <source>
        <dbReference type="EMBL" id="PSF30447.1"/>
    </source>
</evidence>
<reference evidence="1 2" key="1">
    <citation type="submission" date="2018-03" db="EMBL/GenBank/DDBJ databases">
        <title>The ancient ancestry and fast evolution of plastids.</title>
        <authorList>
            <person name="Moore K.R."/>
            <person name="Magnabosco C."/>
            <person name="Momper L."/>
            <person name="Gold D.A."/>
            <person name="Bosak T."/>
            <person name="Fournier G.P."/>
        </authorList>
    </citation>
    <scope>NUCLEOTIDE SEQUENCE [LARGE SCALE GENOMIC DNA]</scope>
    <source>
        <strain evidence="1 2">CCALA 016</strain>
    </source>
</reference>
<dbReference type="InterPro" id="IPR001646">
    <property type="entry name" value="5peptide_repeat"/>
</dbReference>
<accession>A0A2T1LQY7</accession>
<evidence type="ECO:0008006" key="3">
    <source>
        <dbReference type="Google" id="ProtNLM"/>
    </source>
</evidence>
<gene>
    <name evidence="1" type="ORF">C7H19_23910</name>
</gene>
<dbReference type="PANTHER" id="PTHR14136:SF17">
    <property type="entry name" value="BTB_POZ DOMAIN-CONTAINING PROTEIN KCTD9"/>
    <property type="match status" value="1"/>
</dbReference>
<dbReference type="Proteomes" id="UP000239001">
    <property type="component" value="Unassembled WGS sequence"/>
</dbReference>
<name>A0A2T1LQY7_9CHRO</name>
<dbReference type="SUPFAM" id="SSF141571">
    <property type="entry name" value="Pentapeptide repeat-like"/>
    <property type="match status" value="1"/>
</dbReference>
<dbReference type="Gene3D" id="2.160.20.80">
    <property type="entry name" value="E3 ubiquitin-protein ligase SopA"/>
    <property type="match status" value="1"/>
</dbReference>
<dbReference type="Pfam" id="PF00805">
    <property type="entry name" value="Pentapeptide"/>
    <property type="match status" value="1"/>
</dbReference>
<reference evidence="1 2" key="2">
    <citation type="submission" date="2018-03" db="EMBL/GenBank/DDBJ databases">
        <authorList>
            <person name="Keele B.F."/>
        </authorList>
    </citation>
    <scope>NUCLEOTIDE SEQUENCE [LARGE SCALE GENOMIC DNA]</scope>
    <source>
        <strain evidence="1 2">CCALA 016</strain>
    </source>
</reference>
<organism evidence="1 2">
    <name type="scientific">Aphanothece hegewaldii CCALA 016</name>
    <dbReference type="NCBI Taxonomy" id="2107694"/>
    <lineage>
        <taxon>Bacteria</taxon>
        <taxon>Bacillati</taxon>
        <taxon>Cyanobacteriota</taxon>
        <taxon>Cyanophyceae</taxon>
        <taxon>Oscillatoriophycideae</taxon>
        <taxon>Chroococcales</taxon>
        <taxon>Aphanothecaceae</taxon>
        <taxon>Aphanothece</taxon>
    </lineage>
</organism>
<proteinExistence type="predicted"/>
<comment type="caution">
    <text evidence="1">The sequence shown here is derived from an EMBL/GenBank/DDBJ whole genome shotgun (WGS) entry which is preliminary data.</text>
</comment>
<dbReference type="EMBL" id="PXOH01000056">
    <property type="protein sequence ID" value="PSF30447.1"/>
    <property type="molecule type" value="Genomic_DNA"/>
</dbReference>
<sequence length="177" mass="19807">MGIEMTPDELWFRYADGERDFRGIELIQAENNLRGNPIELRGFDLREINLRGAYLRLADFSETDLTGADLSGAFLVEATLKRTIIRNANLQSVNLHWSSLHEADLRGANLDHMNASSAFFCGAKIDTFQYAVLAYANFQNATIPKQLICRCGNLIWRTTMSDGTIVVGPQYGDGEGR</sequence>
<protein>
    <recommendedName>
        <fullName evidence="3">Pentapeptide repeat-containing protein</fullName>
    </recommendedName>
</protein>
<dbReference type="OrthoDB" id="582747at2"/>
<dbReference type="AlphaFoldDB" id="A0A2T1LQY7"/>